<name>A0A286TU88_9BACT</name>
<sequence length="66" mass="7751">MKRIDAQRIRLDCVRDEPQSEPFVGQARCLGAKHCIRKYLMKIASLFYRRSYEAKEVDFSIAVVML</sequence>
<protein>
    <submittedName>
        <fullName evidence="1">Uncharacterized protein</fullName>
    </submittedName>
</protein>
<gene>
    <name evidence="1" type="ORF">SCALIN_C03_0103</name>
</gene>
<comment type="caution">
    <text evidence="1">The sequence shown here is derived from an EMBL/GenBank/DDBJ whole genome shotgun (WGS) entry which is preliminary data.</text>
</comment>
<organism evidence="1 2">
    <name type="scientific">Candidatus Scalindua japonica</name>
    <dbReference type="NCBI Taxonomy" id="1284222"/>
    <lineage>
        <taxon>Bacteria</taxon>
        <taxon>Pseudomonadati</taxon>
        <taxon>Planctomycetota</taxon>
        <taxon>Candidatus Brocadiia</taxon>
        <taxon>Candidatus Brocadiales</taxon>
        <taxon>Candidatus Scalinduaceae</taxon>
        <taxon>Candidatus Scalindua</taxon>
    </lineage>
</organism>
<evidence type="ECO:0000313" key="1">
    <source>
        <dbReference type="EMBL" id="GAX59446.1"/>
    </source>
</evidence>
<keyword evidence="2" id="KW-1185">Reference proteome</keyword>
<dbReference type="AlphaFoldDB" id="A0A286TU88"/>
<dbReference type="EMBL" id="BAOS01000003">
    <property type="protein sequence ID" value="GAX59446.1"/>
    <property type="molecule type" value="Genomic_DNA"/>
</dbReference>
<evidence type="ECO:0000313" key="2">
    <source>
        <dbReference type="Proteomes" id="UP000218542"/>
    </source>
</evidence>
<reference evidence="2" key="1">
    <citation type="journal article" date="2017" name="Environ. Microbiol. Rep.">
        <title>Genetic Diversity of Marine Anaerobic Ammonium-Oxidizing Bacteria as Revealed by Genomic and Proteomic Analyses of 'Candidatus Scalindua japonica'.</title>
        <authorList>
            <person name="Oshiki M."/>
            <person name="Mizuto K."/>
            <person name="Kimura Z."/>
            <person name="Kindaichi T."/>
            <person name="Satoh H."/>
            <person name="Okabe S."/>
        </authorList>
    </citation>
    <scope>NUCLEOTIDE SEQUENCE [LARGE SCALE GENOMIC DNA]</scope>
    <source>
        <strain evidence="2">husup-a2</strain>
    </source>
</reference>
<accession>A0A286TU88</accession>
<dbReference type="Proteomes" id="UP000218542">
    <property type="component" value="Unassembled WGS sequence"/>
</dbReference>
<proteinExistence type="predicted"/>